<evidence type="ECO:0000256" key="7">
    <source>
        <dbReference type="ARBA" id="ARBA00023015"/>
    </source>
</evidence>
<evidence type="ECO:0000313" key="12">
    <source>
        <dbReference type="EMBL" id="CAD9668067.1"/>
    </source>
</evidence>
<evidence type="ECO:0000256" key="4">
    <source>
        <dbReference type="ARBA" id="ARBA00022763"/>
    </source>
</evidence>
<evidence type="ECO:0000256" key="2">
    <source>
        <dbReference type="ARBA" id="ARBA00005273"/>
    </source>
</evidence>
<keyword evidence="10 11" id="KW-0539">Nucleus</keyword>
<reference evidence="12" key="1">
    <citation type="submission" date="2021-01" db="EMBL/GenBank/DDBJ databases">
        <authorList>
            <person name="Corre E."/>
            <person name="Pelletier E."/>
            <person name="Niang G."/>
            <person name="Scheremetjew M."/>
            <person name="Finn R."/>
            <person name="Kale V."/>
            <person name="Holt S."/>
            <person name="Cochrane G."/>
            <person name="Meng A."/>
            <person name="Brown T."/>
            <person name="Cohen L."/>
        </authorList>
    </citation>
    <scope>NUCLEOTIDE SEQUENCE</scope>
    <source>
        <strain evidence="12">NY070348D</strain>
    </source>
</reference>
<evidence type="ECO:0000256" key="9">
    <source>
        <dbReference type="ARBA" id="ARBA00023204"/>
    </source>
</evidence>
<dbReference type="GO" id="GO:0008270">
    <property type="term" value="F:zinc ion binding"/>
    <property type="evidence" value="ECO:0007669"/>
    <property type="project" value="UniProtKB-KW"/>
</dbReference>
<dbReference type="GO" id="GO:0000439">
    <property type="term" value="C:transcription factor TFIIH core complex"/>
    <property type="evidence" value="ECO:0007669"/>
    <property type="project" value="UniProtKB-UniRule"/>
</dbReference>
<dbReference type="GO" id="GO:0006289">
    <property type="term" value="P:nucleotide-excision repair"/>
    <property type="evidence" value="ECO:0007669"/>
    <property type="project" value="UniProtKB-UniRule"/>
</dbReference>
<comment type="similarity">
    <text evidence="2 11">Belongs to the TFB4 family.</text>
</comment>
<evidence type="ECO:0000256" key="5">
    <source>
        <dbReference type="ARBA" id="ARBA00022771"/>
    </source>
</evidence>
<evidence type="ECO:0000256" key="11">
    <source>
        <dbReference type="RuleBase" id="RU368090"/>
    </source>
</evidence>
<keyword evidence="5 11" id="KW-0863">Zinc-finger</keyword>
<dbReference type="InterPro" id="IPR036465">
    <property type="entry name" value="vWFA_dom_sf"/>
</dbReference>
<dbReference type="AlphaFoldDB" id="A0A7S2W557"/>
<dbReference type="GO" id="GO:0005675">
    <property type="term" value="C:transcription factor TFIIH holo complex"/>
    <property type="evidence" value="ECO:0007669"/>
    <property type="project" value="UniProtKB-UniRule"/>
</dbReference>
<keyword evidence="8 11" id="KW-0804">Transcription</keyword>
<proteinExistence type="inferred from homology"/>
<evidence type="ECO:0000256" key="3">
    <source>
        <dbReference type="ARBA" id="ARBA00022723"/>
    </source>
</evidence>
<keyword evidence="7 11" id="KW-0805">Transcription regulation</keyword>
<dbReference type="Gene3D" id="3.40.50.410">
    <property type="entry name" value="von Willebrand factor, type A domain"/>
    <property type="match status" value="2"/>
</dbReference>
<keyword evidence="3 11" id="KW-0479">Metal-binding</keyword>
<comment type="subcellular location">
    <subcellularLocation>
        <location evidence="1 11">Nucleus</location>
    </subcellularLocation>
</comment>
<dbReference type="InterPro" id="IPR004600">
    <property type="entry name" value="TFIIH_Tfb4/GTF2H3"/>
</dbReference>
<keyword evidence="9 11" id="KW-0234">DNA repair</keyword>
<keyword evidence="4 11" id="KW-0227">DNA damage</keyword>
<dbReference type="GO" id="GO:0006355">
    <property type="term" value="P:regulation of DNA-templated transcription"/>
    <property type="evidence" value="ECO:0007669"/>
    <property type="project" value="InterPro"/>
</dbReference>
<protein>
    <recommendedName>
        <fullName evidence="13">General transcription factor IIH subunit 3</fullName>
    </recommendedName>
</protein>
<evidence type="ECO:0000256" key="6">
    <source>
        <dbReference type="ARBA" id="ARBA00022833"/>
    </source>
</evidence>
<dbReference type="EMBL" id="HBHK01003891">
    <property type="protein sequence ID" value="CAD9668067.1"/>
    <property type="molecule type" value="Transcribed_RNA"/>
</dbReference>
<keyword evidence="6 11" id="KW-0862">Zinc</keyword>
<dbReference type="PANTHER" id="PTHR12831:SF0">
    <property type="entry name" value="GENERAL TRANSCRIPTION FACTOR IIH SUBUNIT 3"/>
    <property type="match status" value="1"/>
</dbReference>
<gene>
    <name evidence="12" type="ORF">QSP1433_LOCUS2298</name>
</gene>
<evidence type="ECO:0000256" key="10">
    <source>
        <dbReference type="ARBA" id="ARBA00023242"/>
    </source>
</evidence>
<name>A0A7S2W557_9STRA</name>
<evidence type="ECO:0008006" key="13">
    <source>
        <dbReference type="Google" id="ProtNLM"/>
    </source>
</evidence>
<dbReference type="PANTHER" id="PTHR12831">
    <property type="entry name" value="TRANSCRIPTION INITIATION FACTOR IIH TFIIH , POLYPEPTIDE 3-RELATED"/>
    <property type="match status" value="1"/>
</dbReference>
<evidence type="ECO:0000256" key="1">
    <source>
        <dbReference type="ARBA" id="ARBA00004123"/>
    </source>
</evidence>
<organism evidence="12">
    <name type="scientific">Mucochytrium quahogii</name>
    <dbReference type="NCBI Taxonomy" id="96639"/>
    <lineage>
        <taxon>Eukaryota</taxon>
        <taxon>Sar</taxon>
        <taxon>Stramenopiles</taxon>
        <taxon>Bigyra</taxon>
        <taxon>Labyrinthulomycetes</taxon>
        <taxon>Thraustochytrida</taxon>
        <taxon>Thraustochytriidae</taxon>
        <taxon>Mucochytrium</taxon>
    </lineage>
</organism>
<sequence length="283" mass="30494">MKDQDREACSLVALIVDMDDAAWCKSVDSGTAAGTAGVPCHNPVTLDGILNGIVVFMNAVRMLNRENEVCIIGEYPDGVARYLSGSGSDVGVKLKRSVREYSKINPESSRQSSLSSALSKALCYTNRVVNSHKIKYGTVPLARVLVIQATEDTSSQYIASMNAAFAAQKQQVCVDVCDFSPGGSKVLQQVAHLTGGILQHYRGVSIGGFMEQLLGVFLSDKTTRGMLKLPPQAPIVLEAACFCCGILRSRGWVCSVCLSVFCKDPRNKSSSCPTCKTRIQVER</sequence>
<accession>A0A7S2W557</accession>
<dbReference type="Pfam" id="PF03850">
    <property type="entry name" value="Tfb4"/>
    <property type="match status" value="1"/>
</dbReference>
<evidence type="ECO:0000256" key="8">
    <source>
        <dbReference type="ARBA" id="ARBA00023163"/>
    </source>
</evidence>